<feature type="region of interest" description="Disordered" evidence="2">
    <location>
        <begin position="1"/>
        <end position="20"/>
    </location>
</feature>
<dbReference type="GO" id="GO:0005829">
    <property type="term" value="C:cytosol"/>
    <property type="evidence" value="ECO:0007669"/>
    <property type="project" value="TreeGrafter"/>
</dbReference>
<dbReference type="GO" id="GO:0019693">
    <property type="term" value="P:ribose phosphate metabolic process"/>
    <property type="evidence" value="ECO:0007669"/>
    <property type="project" value="TreeGrafter"/>
</dbReference>
<name>A0A6J4LMH6_9ACTN</name>
<dbReference type="EC" id="3.6.1.13" evidence="4"/>
<evidence type="ECO:0000259" key="3">
    <source>
        <dbReference type="PROSITE" id="PS51462"/>
    </source>
</evidence>
<protein>
    <submittedName>
        <fullName evidence="4">ADP-ribose pyrophosphatase</fullName>
        <ecNumber evidence="4">3.6.1.13</ecNumber>
    </submittedName>
</protein>
<evidence type="ECO:0000313" key="4">
    <source>
        <dbReference type="EMBL" id="CAA9336307.1"/>
    </source>
</evidence>
<dbReference type="InterPro" id="IPR015797">
    <property type="entry name" value="NUDIX_hydrolase-like_dom_sf"/>
</dbReference>
<evidence type="ECO:0000256" key="2">
    <source>
        <dbReference type="SAM" id="MobiDB-lite"/>
    </source>
</evidence>
<proteinExistence type="predicted"/>
<dbReference type="AlphaFoldDB" id="A0A6J4LMH6"/>
<keyword evidence="1 4" id="KW-0378">Hydrolase</keyword>
<dbReference type="EMBL" id="CADCUD010000112">
    <property type="protein sequence ID" value="CAA9336307.1"/>
    <property type="molecule type" value="Genomic_DNA"/>
</dbReference>
<dbReference type="PROSITE" id="PS51462">
    <property type="entry name" value="NUDIX"/>
    <property type="match status" value="1"/>
</dbReference>
<dbReference type="Pfam" id="PF00293">
    <property type="entry name" value="NUDIX"/>
    <property type="match status" value="1"/>
</dbReference>
<reference evidence="4" key="1">
    <citation type="submission" date="2020-02" db="EMBL/GenBank/DDBJ databases">
        <authorList>
            <person name="Meier V. D."/>
        </authorList>
    </citation>
    <scope>NUCLEOTIDE SEQUENCE</scope>
    <source>
        <strain evidence="4">AVDCRST_MAG46</strain>
    </source>
</reference>
<dbReference type="PANTHER" id="PTHR11839">
    <property type="entry name" value="UDP/ADP-SUGAR PYROPHOSPHATASE"/>
    <property type="match status" value="1"/>
</dbReference>
<gene>
    <name evidence="4" type="ORF">AVDCRST_MAG46-1707</name>
</gene>
<sequence length="197" mass="21620">MSALPGASWSPGETLSDSPERWEVAESRSEYDGGFIQVRADTVIAPDGERFERTVVEHKDAVGILAMDEDDRVLLLAQYRHAVGQRLLELPAGLCDVDGEPPVDTAARELAEEAAVAASSWELLLEMFPSPGFCDERWWVYLARGLSLADASDFVREHEEADMQAIWVPLDEAVRAVLDRRITDALAVAAILAAATR</sequence>
<dbReference type="Gene3D" id="3.90.79.10">
    <property type="entry name" value="Nucleoside Triphosphate Pyrophosphohydrolase"/>
    <property type="match status" value="1"/>
</dbReference>
<dbReference type="PANTHER" id="PTHR11839:SF31">
    <property type="entry name" value="ADP-RIBOSE PYROPHOSPHATASE"/>
    <property type="match status" value="1"/>
</dbReference>
<dbReference type="GO" id="GO:0006753">
    <property type="term" value="P:nucleoside phosphate metabolic process"/>
    <property type="evidence" value="ECO:0007669"/>
    <property type="project" value="TreeGrafter"/>
</dbReference>
<accession>A0A6J4LMH6</accession>
<evidence type="ECO:0000256" key="1">
    <source>
        <dbReference type="ARBA" id="ARBA00022801"/>
    </source>
</evidence>
<dbReference type="SUPFAM" id="SSF55811">
    <property type="entry name" value="Nudix"/>
    <property type="match status" value="1"/>
</dbReference>
<dbReference type="InterPro" id="IPR000086">
    <property type="entry name" value="NUDIX_hydrolase_dom"/>
</dbReference>
<organism evidence="4">
    <name type="scientific">uncultured Nocardioidaceae bacterium</name>
    <dbReference type="NCBI Taxonomy" id="253824"/>
    <lineage>
        <taxon>Bacteria</taxon>
        <taxon>Bacillati</taxon>
        <taxon>Actinomycetota</taxon>
        <taxon>Actinomycetes</taxon>
        <taxon>Propionibacteriales</taxon>
        <taxon>Nocardioidaceae</taxon>
        <taxon>environmental samples</taxon>
    </lineage>
</organism>
<dbReference type="GO" id="GO:0047631">
    <property type="term" value="F:ADP-ribose diphosphatase activity"/>
    <property type="evidence" value="ECO:0007669"/>
    <property type="project" value="UniProtKB-EC"/>
</dbReference>
<feature type="domain" description="Nudix hydrolase" evidence="3">
    <location>
        <begin position="57"/>
        <end position="190"/>
    </location>
</feature>